<comment type="caution">
    <text evidence="2">The sequence shown here is derived from an EMBL/GenBank/DDBJ whole genome shotgun (WGS) entry which is preliminary data.</text>
</comment>
<keyword evidence="1" id="KW-0472">Membrane</keyword>
<evidence type="ECO:0000256" key="1">
    <source>
        <dbReference type="SAM" id="Phobius"/>
    </source>
</evidence>
<dbReference type="EMBL" id="JACRSV010000002">
    <property type="protein sequence ID" value="MBC8560278.1"/>
    <property type="molecule type" value="Genomic_DNA"/>
</dbReference>
<gene>
    <name evidence="2" type="ORF">H8710_09400</name>
</gene>
<dbReference type="Gene3D" id="2.40.50.140">
    <property type="entry name" value="Nucleic acid-binding proteins"/>
    <property type="match status" value="1"/>
</dbReference>
<dbReference type="AlphaFoldDB" id="A0A926I366"/>
<sequence>MLQWWESLTGLQQIFACIAIPATVLLVIQTLLTLLGLGHGAGDGDDGGFVHDAHVDSGFDGPDAGFDAPDGGFDGPDTGFDMPDSPVDLEAGPHEFGPAFDAGAGGTVPEMPGEVPDDGLGGAFHEGPQLIEHDVHGDHNTPRDSGEFDHSLRIFTLRGFVAFFAVFGWSGLVMLKGGLGTVVSVFLALVFGALMMVLVALLFDWLLKCQYDGTMDPREAVGKEGEVYLTVPAKKQGMGKVNVLVGEALTEFDAVTDDREDIPTGETVVVREALASTLLVRRK</sequence>
<dbReference type="RefSeq" id="WP_249295253.1">
    <property type="nucleotide sequence ID" value="NZ_JACRSV010000002.1"/>
</dbReference>
<protein>
    <submittedName>
        <fullName evidence="2">NfeD family protein</fullName>
    </submittedName>
</protein>
<keyword evidence="1" id="KW-1133">Transmembrane helix</keyword>
<accession>A0A926I366</accession>
<dbReference type="Proteomes" id="UP000610760">
    <property type="component" value="Unassembled WGS sequence"/>
</dbReference>
<keyword evidence="3" id="KW-1185">Reference proteome</keyword>
<feature type="transmembrane region" description="Helical" evidence="1">
    <location>
        <begin position="12"/>
        <end position="35"/>
    </location>
</feature>
<name>A0A926I366_9FIRM</name>
<reference evidence="2" key="1">
    <citation type="submission" date="2020-08" db="EMBL/GenBank/DDBJ databases">
        <title>Genome public.</title>
        <authorList>
            <person name="Liu C."/>
            <person name="Sun Q."/>
        </authorList>
    </citation>
    <scope>NUCLEOTIDE SEQUENCE</scope>
    <source>
        <strain evidence="2">NSJ-33</strain>
    </source>
</reference>
<feature type="transmembrane region" description="Helical" evidence="1">
    <location>
        <begin position="181"/>
        <end position="207"/>
    </location>
</feature>
<proteinExistence type="predicted"/>
<feature type="transmembrane region" description="Helical" evidence="1">
    <location>
        <begin position="155"/>
        <end position="175"/>
    </location>
</feature>
<evidence type="ECO:0000313" key="2">
    <source>
        <dbReference type="EMBL" id="MBC8560278.1"/>
    </source>
</evidence>
<keyword evidence="1" id="KW-0812">Transmembrane</keyword>
<organism evidence="2 3">
    <name type="scientific">Fumia xinanensis</name>
    <dbReference type="NCBI Taxonomy" id="2763659"/>
    <lineage>
        <taxon>Bacteria</taxon>
        <taxon>Bacillati</taxon>
        <taxon>Bacillota</taxon>
        <taxon>Clostridia</taxon>
        <taxon>Eubacteriales</taxon>
        <taxon>Oscillospiraceae</taxon>
        <taxon>Fumia</taxon>
    </lineage>
</organism>
<dbReference type="InterPro" id="IPR012340">
    <property type="entry name" value="NA-bd_OB-fold"/>
</dbReference>
<evidence type="ECO:0000313" key="3">
    <source>
        <dbReference type="Proteomes" id="UP000610760"/>
    </source>
</evidence>